<evidence type="ECO:0000256" key="6">
    <source>
        <dbReference type="SAM" id="SignalP"/>
    </source>
</evidence>
<evidence type="ECO:0000313" key="10">
    <source>
        <dbReference type="Proteomes" id="UP000248079"/>
    </source>
</evidence>
<evidence type="ECO:0000256" key="2">
    <source>
        <dbReference type="ARBA" id="ARBA00006275"/>
    </source>
</evidence>
<dbReference type="InterPro" id="IPR033985">
    <property type="entry name" value="SusD-like_N"/>
</dbReference>
<proteinExistence type="inferred from homology"/>
<evidence type="ECO:0000256" key="5">
    <source>
        <dbReference type="ARBA" id="ARBA00023237"/>
    </source>
</evidence>
<comment type="caution">
    <text evidence="9">The sequence shown here is derived from an EMBL/GenBank/DDBJ whole genome shotgun (WGS) entry which is preliminary data.</text>
</comment>
<dbReference type="Pfam" id="PF07980">
    <property type="entry name" value="SusD_RagB"/>
    <property type="match status" value="1"/>
</dbReference>
<keyword evidence="4" id="KW-0472">Membrane</keyword>
<dbReference type="Pfam" id="PF14322">
    <property type="entry name" value="SusD-like_3"/>
    <property type="match status" value="1"/>
</dbReference>
<feature type="domain" description="SusD-like N-terminal" evidence="8">
    <location>
        <begin position="37"/>
        <end position="230"/>
    </location>
</feature>
<comment type="similarity">
    <text evidence="2">Belongs to the SusD family.</text>
</comment>
<dbReference type="RefSeq" id="WP_110363759.1">
    <property type="nucleotide sequence ID" value="NZ_QFLI01000015.1"/>
</dbReference>
<dbReference type="InterPro" id="IPR012944">
    <property type="entry name" value="SusD_RagB_dom"/>
</dbReference>
<evidence type="ECO:0000259" key="8">
    <source>
        <dbReference type="Pfam" id="PF14322"/>
    </source>
</evidence>
<evidence type="ECO:0000313" key="9">
    <source>
        <dbReference type="EMBL" id="PXX95399.1"/>
    </source>
</evidence>
<dbReference type="GO" id="GO:0009279">
    <property type="term" value="C:cell outer membrane"/>
    <property type="evidence" value="ECO:0007669"/>
    <property type="project" value="UniProtKB-SubCell"/>
</dbReference>
<keyword evidence="5" id="KW-0998">Cell outer membrane</keyword>
<reference evidence="9 10" key="1">
    <citation type="submission" date="2018-05" db="EMBL/GenBank/DDBJ databases">
        <title>Marinifilum breve JC075T sp. nov., a marine bacterium isolated from Yongle Blue Hole in the South China Sea.</title>
        <authorList>
            <person name="Fu T."/>
        </authorList>
    </citation>
    <scope>NUCLEOTIDE SEQUENCE [LARGE SCALE GENOMIC DNA]</scope>
    <source>
        <strain evidence="9 10">JC075</strain>
    </source>
</reference>
<dbReference type="PROSITE" id="PS51257">
    <property type="entry name" value="PROKAR_LIPOPROTEIN"/>
    <property type="match status" value="1"/>
</dbReference>
<feature type="signal peptide" evidence="6">
    <location>
        <begin position="1"/>
        <end position="21"/>
    </location>
</feature>
<evidence type="ECO:0000259" key="7">
    <source>
        <dbReference type="Pfam" id="PF07980"/>
    </source>
</evidence>
<keyword evidence="3 6" id="KW-0732">Signal</keyword>
<evidence type="ECO:0000256" key="3">
    <source>
        <dbReference type="ARBA" id="ARBA00022729"/>
    </source>
</evidence>
<dbReference type="Proteomes" id="UP000248079">
    <property type="component" value="Unassembled WGS sequence"/>
</dbReference>
<evidence type="ECO:0000256" key="4">
    <source>
        <dbReference type="ARBA" id="ARBA00023136"/>
    </source>
</evidence>
<name>A0A2V3ZRT9_9BACT</name>
<evidence type="ECO:0000256" key="1">
    <source>
        <dbReference type="ARBA" id="ARBA00004442"/>
    </source>
</evidence>
<dbReference type="OrthoDB" id="9792139at2"/>
<accession>A0A2V3ZRT9</accession>
<dbReference type="AlphaFoldDB" id="A0A2V3ZRT9"/>
<feature type="domain" description="RagB/SusD" evidence="7">
    <location>
        <begin position="235"/>
        <end position="488"/>
    </location>
</feature>
<gene>
    <name evidence="9" type="ORF">DF185_22025</name>
</gene>
<keyword evidence="10" id="KW-1185">Reference proteome</keyword>
<comment type="subcellular location">
    <subcellularLocation>
        <location evidence="1">Cell outer membrane</location>
    </subcellularLocation>
</comment>
<dbReference type="SUPFAM" id="SSF48452">
    <property type="entry name" value="TPR-like"/>
    <property type="match status" value="1"/>
</dbReference>
<dbReference type="Gene3D" id="1.25.40.390">
    <property type="match status" value="1"/>
</dbReference>
<dbReference type="InterPro" id="IPR011990">
    <property type="entry name" value="TPR-like_helical_dom_sf"/>
</dbReference>
<protein>
    <submittedName>
        <fullName evidence="9">Uncharacterized protein</fullName>
    </submittedName>
</protein>
<sequence>MKSLKYIILFLFISSLSQSCSDDFLKEVDPNNISNQTFWQTEAHARAGINSLYGALSMNYNYGVFEYIYMPENWRSDEFIHKDAAYPSWGTLSTFTNNSNVGEVSSYYSNCYSIISKANQCIAHIPECDMAQDSEEANKKLIDEYVAEAKFFRAYAYFRLLKNFRNPPFVVEEVTSLDMLHPTQVERNKIWELVIDDLKFAVSNLPSKTTRTDGRATSGSAAGYLASVYMFNQNYTDALPVLKNIIDGTYGTYNLTATYRENFNGTNENNIESLFEIQYAVSPKKWRTTHTLEATFAWWGVGVATPWMVDVLNNSKDKDDNIDQRAQDALYGQFAGYENWLEKWNMDDSVEDGTGTYAVNNLVQLRFAEILLYYAEALGENSSDKISEAYTYINRVRLRNNLNDLPAGDQNQFRKDIMTERSIELCFESKRWYDLIRWDSAGWIDLKQTLIDNKKPGASNFDPAKHTFYPIPDHEYETNPNLDRNLQW</sequence>
<organism evidence="9 10">
    <name type="scientific">Marinifilum breve</name>
    <dbReference type="NCBI Taxonomy" id="2184082"/>
    <lineage>
        <taxon>Bacteria</taxon>
        <taxon>Pseudomonadati</taxon>
        <taxon>Bacteroidota</taxon>
        <taxon>Bacteroidia</taxon>
        <taxon>Marinilabiliales</taxon>
        <taxon>Marinifilaceae</taxon>
    </lineage>
</organism>
<feature type="chain" id="PRO_5015976905" evidence="6">
    <location>
        <begin position="22"/>
        <end position="488"/>
    </location>
</feature>
<dbReference type="EMBL" id="QFLI01000015">
    <property type="protein sequence ID" value="PXX95399.1"/>
    <property type="molecule type" value="Genomic_DNA"/>
</dbReference>